<keyword evidence="2" id="KW-1185">Reference proteome</keyword>
<evidence type="ECO:0008006" key="3">
    <source>
        <dbReference type="Google" id="ProtNLM"/>
    </source>
</evidence>
<proteinExistence type="predicted"/>
<name>A0AAV7LG74_PLEWA</name>
<protein>
    <recommendedName>
        <fullName evidence="3">Secreted protein</fullName>
    </recommendedName>
</protein>
<reference evidence="1" key="1">
    <citation type="journal article" date="2022" name="bioRxiv">
        <title>Sequencing and chromosome-scale assembly of the giantPleurodeles waltlgenome.</title>
        <authorList>
            <person name="Brown T."/>
            <person name="Elewa A."/>
            <person name="Iarovenko S."/>
            <person name="Subramanian E."/>
            <person name="Araus A.J."/>
            <person name="Petzold A."/>
            <person name="Susuki M."/>
            <person name="Suzuki K.-i.T."/>
            <person name="Hayashi T."/>
            <person name="Toyoda A."/>
            <person name="Oliveira C."/>
            <person name="Osipova E."/>
            <person name="Leigh N.D."/>
            <person name="Simon A."/>
            <person name="Yun M.H."/>
        </authorList>
    </citation>
    <scope>NUCLEOTIDE SEQUENCE</scope>
    <source>
        <strain evidence="1">20211129_DDA</strain>
        <tissue evidence="1">Liver</tissue>
    </source>
</reference>
<organism evidence="1 2">
    <name type="scientific">Pleurodeles waltl</name>
    <name type="common">Iberian ribbed newt</name>
    <dbReference type="NCBI Taxonomy" id="8319"/>
    <lineage>
        <taxon>Eukaryota</taxon>
        <taxon>Metazoa</taxon>
        <taxon>Chordata</taxon>
        <taxon>Craniata</taxon>
        <taxon>Vertebrata</taxon>
        <taxon>Euteleostomi</taxon>
        <taxon>Amphibia</taxon>
        <taxon>Batrachia</taxon>
        <taxon>Caudata</taxon>
        <taxon>Salamandroidea</taxon>
        <taxon>Salamandridae</taxon>
        <taxon>Pleurodelinae</taxon>
        <taxon>Pleurodeles</taxon>
    </lineage>
</organism>
<evidence type="ECO:0000313" key="1">
    <source>
        <dbReference type="EMBL" id="KAJ1089977.1"/>
    </source>
</evidence>
<dbReference type="Proteomes" id="UP001066276">
    <property type="component" value="Chromosome 11"/>
</dbReference>
<dbReference type="AlphaFoldDB" id="A0AAV7LG74"/>
<accession>A0AAV7LG74</accession>
<gene>
    <name evidence="1" type="ORF">NDU88_003117</name>
</gene>
<dbReference type="EMBL" id="JANPWB010000015">
    <property type="protein sequence ID" value="KAJ1089977.1"/>
    <property type="molecule type" value="Genomic_DNA"/>
</dbReference>
<evidence type="ECO:0000313" key="2">
    <source>
        <dbReference type="Proteomes" id="UP001066276"/>
    </source>
</evidence>
<sequence>MADEKVRAALALALLQQAGRVALVRTEALATGRPVRRASAGVAAAVMACSPPRAVASVSKVRGVGRGAGGPGTEGEAWAGRGRAGRRLWELRGLPRGRGVPGLRFGKGERLTA</sequence>
<comment type="caution">
    <text evidence="1">The sequence shown here is derived from an EMBL/GenBank/DDBJ whole genome shotgun (WGS) entry which is preliminary data.</text>
</comment>